<dbReference type="InterPro" id="IPR002048">
    <property type="entry name" value="EF_hand_dom"/>
</dbReference>
<dbReference type="Gene3D" id="1.10.238.10">
    <property type="entry name" value="EF-hand"/>
    <property type="match status" value="1"/>
</dbReference>
<evidence type="ECO:0000256" key="5">
    <source>
        <dbReference type="ARBA" id="ARBA00022692"/>
    </source>
</evidence>
<organism evidence="16 17">
    <name type="scientific">Hermanssonia centrifuga</name>
    <dbReference type="NCBI Taxonomy" id="98765"/>
    <lineage>
        <taxon>Eukaryota</taxon>
        <taxon>Fungi</taxon>
        <taxon>Dikarya</taxon>
        <taxon>Basidiomycota</taxon>
        <taxon>Agaricomycotina</taxon>
        <taxon>Agaricomycetes</taxon>
        <taxon>Polyporales</taxon>
        <taxon>Meruliaceae</taxon>
        <taxon>Hermanssonia</taxon>
    </lineage>
</organism>
<evidence type="ECO:0000256" key="4">
    <source>
        <dbReference type="ARBA" id="ARBA00022449"/>
    </source>
</evidence>
<evidence type="ECO:0000256" key="11">
    <source>
        <dbReference type="PROSITE-ProRule" id="PRU01094"/>
    </source>
</evidence>
<evidence type="ECO:0000256" key="8">
    <source>
        <dbReference type="ARBA" id="ARBA00023128"/>
    </source>
</evidence>
<feature type="compositionally biased region" description="Polar residues" evidence="12">
    <location>
        <begin position="48"/>
        <end position="66"/>
    </location>
</feature>
<keyword evidence="7 13" id="KW-1133">Transmembrane helix</keyword>
<keyword evidence="8 11" id="KW-0496">Mitochondrion</keyword>
<dbReference type="PROSITE" id="PS50222">
    <property type="entry name" value="EF_HAND_2"/>
    <property type="match status" value="1"/>
</dbReference>
<evidence type="ECO:0000256" key="10">
    <source>
        <dbReference type="ARBA" id="ARBA00031360"/>
    </source>
</evidence>
<evidence type="ECO:0000256" key="12">
    <source>
        <dbReference type="SAM" id="MobiDB-lite"/>
    </source>
</evidence>
<gene>
    <name evidence="16" type="ORF">PHLCEN_2v2049</name>
</gene>
<evidence type="ECO:0000256" key="7">
    <source>
        <dbReference type="ARBA" id="ARBA00022989"/>
    </source>
</evidence>
<dbReference type="GO" id="GO:0015297">
    <property type="term" value="F:antiporter activity"/>
    <property type="evidence" value="ECO:0007669"/>
    <property type="project" value="UniProtKB-KW"/>
</dbReference>
<evidence type="ECO:0000259" key="14">
    <source>
        <dbReference type="PROSITE" id="PS50222"/>
    </source>
</evidence>
<feature type="domain" description="EF-hand" evidence="14">
    <location>
        <begin position="550"/>
        <end position="585"/>
    </location>
</feature>
<dbReference type="GO" id="GO:0043022">
    <property type="term" value="F:ribosome binding"/>
    <property type="evidence" value="ECO:0007669"/>
    <property type="project" value="InterPro"/>
</dbReference>
<comment type="caution">
    <text evidence="16">The sequence shown here is derived from an EMBL/GenBank/DDBJ whole genome shotgun (WGS) entry which is preliminary data.</text>
</comment>
<feature type="domain" description="Letm1 RBD" evidence="15">
    <location>
        <begin position="171"/>
        <end position="401"/>
    </location>
</feature>
<comment type="subcellular location">
    <subcellularLocation>
        <location evidence="1">Mitochondrion inner membrane</location>
        <topology evidence="1">Single-pass membrane protein</topology>
    </subcellularLocation>
</comment>
<keyword evidence="4" id="KW-0813">Transport</keyword>
<name>A0A2R6RQ89_9APHY</name>
<evidence type="ECO:0000256" key="13">
    <source>
        <dbReference type="SAM" id="Phobius"/>
    </source>
</evidence>
<evidence type="ECO:0000256" key="2">
    <source>
        <dbReference type="ARBA" id="ARBA00009584"/>
    </source>
</evidence>
<dbReference type="PANTHER" id="PTHR14009">
    <property type="entry name" value="LEUCINE ZIPPER-EF-HAND CONTAINING TRANSMEMBRANE PROTEIN"/>
    <property type="match status" value="1"/>
</dbReference>
<feature type="region of interest" description="Disordered" evidence="12">
    <location>
        <begin position="48"/>
        <end position="90"/>
    </location>
</feature>
<evidence type="ECO:0000313" key="16">
    <source>
        <dbReference type="EMBL" id="PSS32176.1"/>
    </source>
</evidence>
<dbReference type="STRING" id="98765.A0A2R6RQ89"/>
<proteinExistence type="inferred from homology"/>
<dbReference type="GO" id="GO:0005743">
    <property type="term" value="C:mitochondrial inner membrane"/>
    <property type="evidence" value="ECO:0007669"/>
    <property type="project" value="UniProtKB-SubCell"/>
</dbReference>
<dbReference type="AlphaFoldDB" id="A0A2R6RQ89"/>
<evidence type="ECO:0000256" key="9">
    <source>
        <dbReference type="ARBA" id="ARBA00023136"/>
    </source>
</evidence>
<feature type="compositionally biased region" description="Basic and acidic residues" evidence="12">
    <location>
        <begin position="410"/>
        <end position="423"/>
    </location>
</feature>
<dbReference type="PANTHER" id="PTHR14009:SF1">
    <property type="entry name" value="MITOCHONDRIAL PROTON_CALCIUM EXCHANGER PROTEIN"/>
    <property type="match status" value="1"/>
</dbReference>
<sequence length="633" mass="71283">MSLWLPRHSPSVIARIAGPRHVIHPRIIAAYRTNPHVFLQPLTHRLYSTPSSSSDNTRKASTSTHSEPPVVPTAESKSPPQTKEIATPKAPLSTRVWAKVKHEAQHYWHGSKLLVSELRRTTQDLLRLIPFAVFIIVPFMELLLPVALKLFPNMLPSTFEDKFAAEEKQRKLLRVRLEMAKFLQETLRESGLQANAHIVGSDAFKEFFRKVRITGESPTKQDIISVARLFDDDLTLDNLSRPQLVSMCRYMGINAFGTDNFLRATIRSRLTTIRRDDQLIDREGIDELSTSELQAACQSRGIRTSGISPARLREELATWIQLHLHNRVSGVLLVLARAFQFDRAPGVDEDGKTAIIKSLENVLSSLPDNLLNEAELEVASDTASYKQKLDVLQQQEELIEDEKEQEQKEEDARKARREEEARLAENLLPESEFQPDKVAEEPEVDARMTTEQVKELGEALSILSAKSSVLKERNELRALMEENLQADEDPQSPDGALTKRIRGMLTKIDKQLQAYDERVGSSLQMISCDPQGRISIEDLQKGLAVIKHKPDEEIVDIITEKLDVDKDGYVELEHVLGLVREEGLGESDVFLGLSANANSVHLGTILDDEAQSIIGQGKELKNSKPRKEDIVQE</sequence>
<keyword evidence="6" id="KW-0999">Mitochondrion inner membrane</keyword>
<evidence type="ECO:0000256" key="3">
    <source>
        <dbReference type="ARBA" id="ARBA00020557"/>
    </source>
</evidence>
<evidence type="ECO:0000256" key="1">
    <source>
        <dbReference type="ARBA" id="ARBA00004434"/>
    </source>
</evidence>
<dbReference type="GO" id="GO:0030003">
    <property type="term" value="P:intracellular monoatomic cation homeostasis"/>
    <property type="evidence" value="ECO:0007669"/>
    <property type="project" value="TreeGrafter"/>
</dbReference>
<dbReference type="Pfam" id="PF07766">
    <property type="entry name" value="LETM1_RBD"/>
    <property type="match status" value="1"/>
</dbReference>
<accession>A0A2R6RQ89</accession>
<dbReference type="GO" id="GO:0005509">
    <property type="term" value="F:calcium ion binding"/>
    <property type="evidence" value="ECO:0007669"/>
    <property type="project" value="InterPro"/>
</dbReference>
<keyword evidence="5 13" id="KW-0812">Transmembrane</keyword>
<dbReference type="InterPro" id="IPR011992">
    <property type="entry name" value="EF-hand-dom_pair"/>
</dbReference>
<protein>
    <recommendedName>
        <fullName evidence="3">Mitochondrial proton/calcium exchanger protein</fullName>
    </recommendedName>
    <alternativeName>
        <fullName evidence="10">Leucine zipper-EF-hand-containing transmembrane protein 1</fullName>
    </alternativeName>
</protein>
<keyword evidence="17" id="KW-1185">Reference proteome</keyword>
<dbReference type="SUPFAM" id="SSF47473">
    <property type="entry name" value="EF-hand"/>
    <property type="match status" value="1"/>
</dbReference>
<keyword evidence="9 13" id="KW-0472">Membrane</keyword>
<dbReference type="OrthoDB" id="275278at2759"/>
<keyword evidence="4" id="KW-0050">Antiport</keyword>
<evidence type="ECO:0000313" key="17">
    <source>
        <dbReference type="Proteomes" id="UP000186601"/>
    </source>
</evidence>
<dbReference type="InterPro" id="IPR044202">
    <property type="entry name" value="LETM1/MDM38-like"/>
</dbReference>
<dbReference type="InterPro" id="IPR033122">
    <property type="entry name" value="LETM1-like_RBD"/>
</dbReference>
<dbReference type="EMBL" id="MLYV02000190">
    <property type="protein sequence ID" value="PSS32176.1"/>
    <property type="molecule type" value="Genomic_DNA"/>
</dbReference>
<evidence type="ECO:0000256" key="6">
    <source>
        <dbReference type="ARBA" id="ARBA00022792"/>
    </source>
</evidence>
<reference evidence="16 17" key="1">
    <citation type="submission" date="2018-02" db="EMBL/GenBank/DDBJ databases">
        <title>Genome sequence of the basidiomycete white-rot fungus Phlebia centrifuga.</title>
        <authorList>
            <person name="Granchi Z."/>
            <person name="Peng M."/>
            <person name="de Vries R.P."/>
            <person name="Hilden K."/>
            <person name="Makela M.R."/>
            <person name="Grigoriev I."/>
            <person name="Riley R."/>
        </authorList>
    </citation>
    <scope>NUCLEOTIDE SEQUENCE [LARGE SCALE GENOMIC DNA]</scope>
    <source>
        <strain evidence="16 17">FBCC195</strain>
    </source>
</reference>
<comment type="similarity">
    <text evidence="2">Belongs to the LETM1 family.</text>
</comment>
<dbReference type="PROSITE" id="PS51758">
    <property type="entry name" value="LETM1_RBD"/>
    <property type="match status" value="1"/>
</dbReference>
<evidence type="ECO:0000259" key="15">
    <source>
        <dbReference type="PROSITE" id="PS51758"/>
    </source>
</evidence>
<dbReference type="Proteomes" id="UP000186601">
    <property type="component" value="Unassembled WGS sequence"/>
</dbReference>
<feature type="compositionally biased region" description="Acidic residues" evidence="12">
    <location>
        <begin position="400"/>
        <end position="409"/>
    </location>
</feature>
<feature type="transmembrane region" description="Helical" evidence="13">
    <location>
        <begin position="128"/>
        <end position="148"/>
    </location>
</feature>
<feature type="region of interest" description="Disordered" evidence="12">
    <location>
        <begin position="400"/>
        <end position="431"/>
    </location>
</feature>